<sequence length="136" mass="15326">MAEALIPSIPSGVGAKEVGSANYVDSRIYGTPLRDEVIEALIEVEGASGELFGRGFCSLEQSQREDVLYTLLRRKSTFKNVFLLRALILEGFYSDYRDPWYQGRTAWDEVGFGGKRIDGVKKDWSFLKIYQECGGR</sequence>
<dbReference type="AlphaFoldDB" id="A0A348B1J8"/>
<dbReference type="KEGG" id="sacd:HS1genome_0439"/>
<dbReference type="EMBL" id="AP018553">
    <property type="protein sequence ID" value="BBD72050.1"/>
    <property type="molecule type" value="Genomic_DNA"/>
</dbReference>
<reference evidence="2" key="1">
    <citation type="journal article" date="2014" name="Int. J. Syst. Evol. Microbiol.">
        <title>Complete genome sequence of Corynebacterium casei LMG S-19264T (=DSM 44701T), isolated from a smear-ripened cheese.</title>
        <authorList>
            <consortium name="US DOE Joint Genome Institute (JGI-PGF)"/>
            <person name="Walter F."/>
            <person name="Albersmeier A."/>
            <person name="Kalinowski J."/>
            <person name="Ruckert C."/>
        </authorList>
    </citation>
    <scope>NUCLEOTIDE SEQUENCE</scope>
    <source>
        <strain evidence="2">JCM 31740</strain>
    </source>
</reference>
<gene>
    <name evidence="2" type="ORF">GCM10007116_16820</name>
    <name evidence="1" type="ORF">HS1genome_0439</name>
</gene>
<dbReference type="InterPro" id="IPR027056">
    <property type="entry name" value="Gluconate_2DH_su3"/>
</dbReference>
<evidence type="ECO:0000313" key="1">
    <source>
        <dbReference type="EMBL" id="BBD72050.1"/>
    </source>
</evidence>
<protein>
    <submittedName>
        <fullName evidence="1">Uncharacterized protein</fullName>
    </submittedName>
</protein>
<dbReference type="Proteomes" id="UP000276741">
    <property type="component" value="Chromosome"/>
</dbReference>
<evidence type="ECO:0000313" key="2">
    <source>
        <dbReference type="EMBL" id="GGU00151.1"/>
    </source>
</evidence>
<accession>A0A348B1J8</accession>
<dbReference type="Pfam" id="PF13618">
    <property type="entry name" value="Gluconate_2-dh3"/>
    <property type="match status" value="1"/>
</dbReference>
<keyword evidence="3" id="KW-1185">Reference proteome</keyword>
<reference evidence="1" key="3">
    <citation type="journal article" date="2019" name="BMC Res. Notes">
        <title>Complete genome sequence of the Sulfodiicoccus acidiphilus strain HS-1T, the first crenarchaeon that lacks polB3, isolated from an acidic hot spring in Ohwaku-dani, Hakone, Japan.</title>
        <authorList>
            <person name="Sakai H.D."/>
            <person name="Kurosawa N."/>
        </authorList>
    </citation>
    <scope>NUCLEOTIDE SEQUENCE</scope>
    <source>
        <strain evidence="1">HS-1</strain>
    </source>
</reference>
<organism evidence="1 3">
    <name type="scientific">Sulfodiicoccus acidiphilus</name>
    <dbReference type="NCBI Taxonomy" id="1670455"/>
    <lineage>
        <taxon>Archaea</taxon>
        <taxon>Thermoproteota</taxon>
        <taxon>Thermoprotei</taxon>
        <taxon>Sulfolobales</taxon>
        <taxon>Sulfolobaceae</taxon>
        <taxon>Sulfodiicoccus</taxon>
    </lineage>
</organism>
<proteinExistence type="predicted"/>
<reference evidence="3" key="2">
    <citation type="submission" date="2018-04" db="EMBL/GenBank/DDBJ databases">
        <title>Complete genome sequence of Sulfodiicoccus acidiphilus strain HS-1.</title>
        <authorList>
            <person name="Sakai H.D."/>
            <person name="Kurosawa N."/>
        </authorList>
    </citation>
    <scope>NUCLEOTIDE SEQUENCE [LARGE SCALE GENOMIC DNA]</scope>
    <source>
        <strain evidence="3">HS-1</strain>
    </source>
</reference>
<dbReference type="Proteomes" id="UP000616143">
    <property type="component" value="Unassembled WGS sequence"/>
</dbReference>
<dbReference type="EMBL" id="BMQS01000016">
    <property type="protein sequence ID" value="GGU00151.1"/>
    <property type="molecule type" value="Genomic_DNA"/>
</dbReference>
<evidence type="ECO:0000313" key="3">
    <source>
        <dbReference type="Proteomes" id="UP000276741"/>
    </source>
</evidence>
<reference evidence="2" key="4">
    <citation type="submission" date="2020-09" db="EMBL/GenBank/DDBJ databases">
        <authorList>
            <person name="Sun Q."/>
            <person name="Ohkuma M."/>
        </authorList>
    </citation>
    <scope>NUCLEOTIDE SEQUENCE</scope>
    <source>
        <strain evidence="2">JCM 31740</strain>
    </source>
</reference>
<name>A0A348B1J8_9CREN</name>